<gene>
    <name evidence="18" type="ORF">J1777_14015</name>
</gene>
<accession>A0A939H220</accession>
<evidence type="ECO:0000256" key="9">
    <source>
        <dbReference type="ARBA" id="ARBA00022801"/>
    </source>
</evidence>
<keyword evidence="6" id="KW-0812">Transmembrane</keyword>
<evidence type="ECO:0000256" key="7">
    <source>
        <dbReference type="ARBA" id="ARBA00022723"/>
    </source>
</evidence>
<organism evidence="18 19">
    <name type="scientific">Comamonas denitrificans</name>
    <dbReference type="NCBI Taxonomy" id="117506"/>
    <lineage>
        <taxon>Bacteria</taxon>
        <taxon>Pseudomonadati</taxon>
        <taxon>Pseudomonadota</taxon>
        <taxon>Betaproteobacteria</taxon>
        <taxon>Burkholderiales</taxon>
        <taxon>Comamonadaceae</taxon>
        <taxon>Comamonas</taxon>
    </lineage>
</organism>
<evidence type="ECO:0000256" key="5">
    <source>
        <dbReference type="ARBA" id="ARBA00022452"/>
    </source>
</evidence>
<dbReference type="SUPFAM" id="SSF56931">
    <property type="entry name" value="Outer membrane phospholipase A (OMPLA)"/>
    <property type="match status" value="1"/>
</dbReference>
<dbReference type="EMBL" id="JAFNME010000059">
    <property type="protein sequence ID" value="MBO1250918.1"/>
    <property type="molecule type" value="Genomic_DNA"/>
</dbReference>
<evidence type="ECO:0000256" key="1">
    <source>
        <dbReference type="ARBA" id="ARBA00000111"/>
    </source>
</evidence>
<feature type="non-terminal residue" evidence="18">
    <location>
        <position position="1"/>
    </location>
</feature>
<feature type="binding site" description="in dimeric form" evidence="16">
    <location>
        <position position="165"/>
    </location>
    <ligand>
        <name>Ca(2+)</name>
        <dbReference type="ChEBI" id="CHEBI:29108"/>
        <label>1</label>
    </ligand>
</feature>
<keyword evidence="5" id="KW-1134">Transmembrane beta strand</keyword>
<evidence type="ECO:0000256" key="10">
    <source>
        <dbReference type="ARBA" id="ARBA00022837"/>
    </source>
</evidence>
<comment type="cofactor">
    <cofactor evidence="17">
        <name>Ca(2+)</name>
        <dbReference type="ChEBI" id="CHEBI:29108"/>
    </cofactor>
    <text evidence="17">Binds 1 Ca(2+) ion per monomer. In the dimeric form the Ca(2+) is bound by different amino acids with binding of each Ca(2+) shared with ligands coming from each monomer. The Ca(2+) ion may have a role in catalysis.</text>
</comment>
<keyword evidence="13" id="KW-0472">Membrane</keyword>
<keyword evidence="7 16" id="KW-0479">Metal-binding</keyword>
<evidence type="ECO:0000256" key="14">
    <source>
        <dbReference type="ARBA" id="ARBA00023237"/>
    </source>
</evidence>
<evidence type="ECO:0000256" key="17">
    <source>
        <dbReference type="RuleBase" id="RU366027"/>
    </source>
</evidence>
<evidence type="ECO:0000256" key="4">
    <source>
        <dbReference type="ARBA" id="ARBA00011702"/>
    </source>
</evidence>
<dbReference type="PANTHER" id="PTHR40457:SF1">
    <property type="entry name" value="PHOSPHOLIPASE A1"/>
    <property type="match status" value="1"/>
</dbReference>
<dbReference type="EC" id="3.1.1.32" evidence="17"/>
<dbReference type="PANTHER" id="PTHR40457">
    <property type="entry name" value="PHOSPHOLIPASE A1"/>
    <property type="match status" value="1"/>
</dbReference>
<comment type="catalytic activity">
    <reaction evidence="2 17">
        <text>a 1,2-diacyl-sn-glycero-3-phosphocholine + H2O = a 1-acyl-sn-glycero-3-phosphocholine + a fatty acid + H(+)</text>
        <dbReference type="Rhea" id="RHEA:15801"/>
        <dbReference type="ChEBI" id="CHEBI:15377"/>
        <dbReference type="ChEBI" id="CHEBI:15378"/>
        <dbReference type="ChEBI" id="CHEBI:28868"/>
        <dbReference type="ChEBI" id="CHEBI:57643"/>
        <dbReference type="ChEBI" id="CHEBI:58168"/>
        <dbReference type="EC" id="3.1.1.4"/>
    </reaction>
</comment>
<evidence type="ECO:0000256" key="8">
    <source>
        <dbReference type="ARBA" id="ARBA00022729"/>
    </source>
</evidence>
<comment type="subunit">
    <text evidence="4 17">Homodimer; dimerization is reversible, and the dimeric form is the active one.</text>
</comment>
<keyword evidence="8" id="KW-0732">Signal</keyword>
<reference evidence="18" key="1">
    <citation type="submission" date="2021-03" db="EMBL/GenBank/DDBJ databases">
        <title>Comamonas denitrificans.</title>
        <authorList>
            <person name="Finster K."/>
        </authorList>
    </citation>
    <scope>NUCLEOTIDE SEQUENCE</scope>
    <source>
        <strain evidence="18">MM2021_4</strain>
    </source>
</reference>
<keyword evidence="11 17" id="KW-0442">Lipid degradation</keyword>
<evidence type="ECO:0000313" key="19">
    <source>
        <dbReference type="Proteomes" id="UP000664731"/>
    </source>
</evidence>
<evidence type="ECO:0000256" key="15">
    <source>
        <dbReference type="PIRSR" id="PIRSR603187-1"/>
    </source>
</evidence>
<dbReference type="Gene3D" id="2.40.230.10">
    <property type="entry name" value="Phospholipase A1"/>
    <property type="match status" value="1"/>
</dbReference>
<dbReference type="GO" id="GO:0004623">
    <property type="term" value="F:phospholipase A2 activity"/>
    <property type="evidence" value="ECO:0007669"/>
    <property type="project" value="UniProtKB-EC"/>
</dbReference>
<dbReference type="InterPro" id="IPR003187">
    <property type="entry name" value="PLipase_A1"/>
</dbReference>
<dbReference type="Proteomes" id="UP000664731">
    <property type="component" value="Unassembled WGS sequence"/>
</dbReference>
<comment type="subcellular location">
    <subcellularLocation>
        <location evidence="17">Cell outer membrane</location>
        <topology evidence="17">Multi-pass membrane protein</topology>
    </subcellularLocation>
    <text evidence="17">One of the very few enzymes located there.</text>
</comment>
<dbReference type="AlphaFoldDB" id="A0A939H220"/>
<evidence type="ECO:0000256" key="2">
    <source>
        <dbReference type="ARBA" id="ARBA00001604"/>
    </source>
</evidence>
<dbReference type="GO" id="GO:0008970">
    <property type="term" value="F:phospholipase A1 activity"/>
    <property type="evidence" value="ECO:0007669"/>
    <property type="project" value="UniProtKB-EC"/>
</dbReference>
<dbReference type="GO" id="GO:0046872">
    <property type="term" value="F:metal ion binding"/>
    <property type="evidence" value="ECO:0007669"/>
    <property type="project" value="UniProtKB-KW"/>
</dbReference>
<dbReference type="InterPro" id="IPR036541">
    <property type="entry name" value="PLipase_A1_sf"/>
</dbReference>
<feature type="active site" description="Nucleophile" evidence="15">
    <location>
        <position position="157"/>
    </location>
</feature>
<dbReference type="GO" id="GO:0009279">
    <property type="term" value="C:cell outer membrane"/>
    <property type="evidence" value="ECO:0007669"/>
    <property type="project" value="UniProtKB-SubCell"/>
</dbReference>
<keyword evidence="19" id="KW-1185">Reference proteome</keyword>
<keyword evidence="14 17" id="KW-0998">Cell outer membrane</keyword>
<comment type="similarity">
    <text evidence="3 17">Belongs to the phospholipase A1 family.</text>
</comment>
<protein>
    <recommendedName>
        <fullName evidence="17">Phospholipase A1</fullName>
        <ecNumber evidence="17">3.1.1.32</ecNumber>
        <ecNumber evidence="17">3.1.1.4</ecNumber>
    </recommendedName>
    <alternativeName>
        <fullName evidence="17">Phosphatidylcholine 1-acylhydrolase</fullName>
    </alternativeName>
</protein>
<comment type="caution">
    <text evidence="18">The sequence shown here is derived from an EMBL/GenBank/DDBJ whole genome shotgun (WGS) entry which is preliminary data.</text>
</comment>
<evidence type="ECO:0000256" key="16">
    <source>
        <dbReference type="PIRSR" id="PIRSR603187-2"/>
    </source>
</evidence>
<keyword evidence="10 16" id="KW-0106">Calcium</keyword>
<evidence type="ECO:0000256" key="3">
    <source>
        <dbReference type="ARBA" id="ARBA00010525"/>
    </source>
</evidence>
<evidence type="ECO:0000313" key="18">
    <source>
        <dbReference type="EMBL" id="MBO1250918.1"/>
    </source>
</evidence>
<evidence type="ECO:0000256" key="6">
    <source>
        <dbReference type="ARBA" id="ARBA00022692"/>
    </source>
</evidence>
<dbReference type="EC" id="3.1.1.4" evidence="17"/>
<dbReference type="PRINTS" id="PR01486">
    <property type="entry name" value="PHPHLIPASEA1"/>
</dbReference>
<feature type="active site" description="Proton acceptor" evidence="15">
    <location>
        <position position="155"/>
    </location>
</feature>
<keyword evidence="12 17" id="KW-0443">Lipid metabolism</keyword>
<keyword evidence="9 17" id="KW-0378">Hydrolase</keyword>
<feature type="binding site" description="in dimeric form" evidence="16">
    <location>
        <position position="118"/>
    </location>
    <ligand>
        <name>Ca(2+)</name>
        <dbReference type="ChEBI" id="CHEBI:29108"/>
        <label>1</label>
    </ligand>
</feature>
<evidence type="ECO:0000256" key="12">
    <source>
        <dbReference type="ARBA" id="ARBA00023098"/>
    </source>
</evidence>
<comment type="catalytic activity">
    <reaction evidence="1 17">
        <text>a 1,2-diacyl-sn-glycero-3-phosphocholine + H2O = a 2-acyl-sn-glycero-3-phosphocholine + a fatty acid + H(+)</text>
        <dbReference type="Rhea" id="RHEA:18689"/>
        <dbReference type="ChEBI" id="CHEBI:15377"/>
        <dbReference type="ChEBI" id="CHEBI:15378"/>
        <dbReference type="ChEBI" id="CHEBI:28868"/>
        <dbReference type="ChEBI" id="CHEBI:57643"/>
        <dbReference type="ChEBI" id="CHEBI:57875"/>
        <dbReference type="EC" id="3.1.1.32"/>
    </reaction>
</comment>
<feature type="binding site" description="in dimeric form" evidence="16">
    <location>
        <position position="201"/>
    </location>
    <ligand>
        <name>Ca(2+)</name>
        <dbReference type="ChEBI" id="CHEBI:29108"/>
        <label>1</label>
    </ligand>
</feature>
<evidence type="ECO:0000256" key="11">
    <source>
        <dbReference type="ARBA" id="ARBA00022963"/>
    </source>
</evidence>
<dbReference type="GO" id="GO:0016042">
    <property type="term" value="P:lipid catabolic process"/>
    <property type="evidence" value="ECO:0007669"/>
    <property type="project" value="UniProtKB-KW"/>
</dbReference>
<evidence type="ECO:0000256" key="13">
    <source>
        <dbReference type="ARBA" id="ARBA00023136"/>
    </source>
</evidence>
<proteinExistence type="inferred from homology"/>
<name>A0A939H220_9BURK</name>
<sequence>PLPATPTNGGCRDARYSEISRHFELEPGSDCGTFSLRGYRPLSVSVVQGSRVNGQPFSPSRGAALAQNYQRHEMRIQVSARTKVAQGLLTGPRSSGKDSLWFGYTQQSYWQLFNGGISRPFRSTDHEPEVFYVYPTDAPLPWGGRWRYSGVGLVHQSNGESNPLSRSWNRWYVMTGAEWRSGWQLHLKAWKRVAENAENDDNPGIQDYVGRGEARLLWNVNDQHILGLTVRGTPGRGRGSGRLEWLRTLGEGWNGGKSNLRLHVQLFSGYGDSLLDYNYKRTALSVGLSLLDF</sequence>
<comment type="function">
    <text evidence="17">Hydrolysis of phosphatidylcholine with phospholipase A2 (EC 3.1.1.4) and phospholipase A1 (EC 3.1.1.32) activities.</text>
</comment>
<dbReference type="Pfam" id="PF02253">
    <property type="entry name" value="PLA1"/>
    <property type="match status" value="1"/>
</dbReference>
<dbReference type="RefSeq" id="WP_207576287.1">
    <property type="nucleotide sequence ID" value="NZ_JAFNME010000059.1"/>
</dbReference>